<dbReference type="InterPro" id="IPR025660">
    <property type="entry name" value="Pept_his_AS"/>
</dbReference>
<dbReference type="SMART" id="SM00645">
    <property type="entry name" value="Pept_C1"/>
    <property type="match status" value="1"/>
</dbReference>
<dbReference type="GO" id="GO:0008234">
    <property type="term" value="F:cysteine-type peptidase activity"/>
    <property type="evidence" value="ECO:0007669"/>
    <property type="project" value="InterPro"/>
</dbReference>
<dbReference type="GO" id="GO:0006508">
    <property type="term" value="P:proteolysis"/>
    <property type="evidence" value="ECO:0007669"/>
    <property type="project" value="UniProtKB-KW"/>
</dbReference>
<evidence type="ECO:0000256" key="2">
    <source>
        <dbReference type="ARBA" id="ARBA00023157"/>
    </source>
</evidence>
<keyword evidence="4" id="KW-0378">Hydrolase</keyword>
<dbReference type="InterPro" id="IPR025661">
    <property type="entry name" value="Pept_asp_AS"/>
</dbReference>
<keyword evidence="4" id="KW-0645">Protease</keyword>
<keyword evidence="5" id="KW-1185">Reference proteome</keyword>
<dbReference type="AlphaFoldDB" id="A0A0D6LKW4"/>
<name>A0A0D6LKW4_9BILA</name>
<dbReference type="SUPFAM" id="SSF54001">
    <property type="entry name" value="Cysteine proteinases"/>
    <property type="match status" value="1"/>
</dbReference>
<evidence type="ECO:0000313" key="4">
    <source>
        <dbReference type="EMBL" id="EPB72624.1"/>
    </source>
</evidence>
<gene>
    <name evidence="4" type="ORF">ANCCEY_08269</name>
</gene>
<feature type="domain" description="Peptidase C1A papain C-terminal" evidence="3">
    <location>
        <begin position="1"/>
        <end position="171"/>
    </location>
</feature>
<dbReference type="PANTHER" id="PTHR12411">
    <property type="entry name" value="CYSTEINE PROTEASE FAMILY C1-RELATED"/>
    <property type="match status" value="1"/>
</dbReference>
<dbReference type="PROSITE" id="PS00640">
    <property type="entry name" value="THIOL_PROTEASE_ASN"/>
    <property type="match status" value="1"/>
</dbReference>
<comment type="similarity">
    <text evidence="1">Belongs to the peptidase C1 family.</text>
</comment>
<dbReference type="InterPro" id="IPR013128">
    <property type="entry name" value="Peptidase_C1A"/>
</dbReference>
<evidence type="ECO:0000259" key="3">
    <source>
        <dbReference type="SMART" id="SM00645"/>
    </source>
</evidence>
<organism evidence="4 5">
    <name type="scientific">Ancylostoma ceylanicum</name>
    <dbReference type="NCBI Taxonomy" id="53326"/>
    <lineage>
        <taxon>Eukaryota</taxon>
        <taxon>Metazoa</taxon>
        <taxon>Ecdysozoa</taxon>
        <taxon>Nematoda</taxon>
        <taxon>Chromadorea</taxon>
        <taxon>Rhabditida</taxon>
        <taxon>Rhabditina</taxon>
        <taxon>Rhabditomorpha</taxon>
        <taxon>Strongyloidea</taxon>
        <taxon>Ancylostomatidae</taxon>
        <taxon>Ancylostomatinae</taxon>
        <taxon>Ancylostoma</taxon>
    </lineage>
</organism>
<dbReference type="Proteomes" id="UP000054495">
    <property type="component" value="Unassembled WGS sequence"/>
</dbReference>
<dbReference type="InterPro" id="IPR000668">
    <property type="entry name" value="Peptidase_C1A_C"/>
</dbReference>
<sequence length="174" mass="20106">MPYSRLKLILTNREMLCKEFFKIMLTDPLFNYSSKSLRINMDTEIEPATSRIVRVTYARSYALSSQNTTKSYYLPKDEKKIRQEIYKNGPVVAGFDVYTDFLHYKKGIYVHTSGYKSGAHAVKVIGWGRENGTDYWLIANSWNSDWGDNGYFRILRGKNHCGIEESMVGGLMKV</sequence>
<dbReference type="PROSITE" id="PS00639">
    <property type="entry name" value="THIOL_PROTEASE_HIS"/>
    <property type="match status" value="1"/>
</dbReference>
<evidence type="ECO:0000313" key="5">
    <source>
        <dbReference type="Proteomes" id="UP000054495"/>
    </source>
</evidence>
<keyword evidence="2" id="KW-1015">Disulfide bond</keyword>
<dbReference type="InterPro" id="IPR038765">
    <property type="entry name" value="Papain-like_cys_pep_sf"/>
</dbReference>
<accession>A0A0D6LKW4</accession>
<evidence type="ECO:0000256" key="1">
    <source>
        <dbReference type="ARBA" id="ARBA00008455"/>
    </source>
</evidence>
<dbReference type="Gene3D" id="3.90.70.10">
    <property type="entry name" value="Cysteine proteinases"/>
    <property type="match status" value="1"/>
</dbReference>
<dbReference type="EMBL" id="KE125033">
    <property type="protein sequence ID" value="EPB72624.1"/>
    <property type="molecule type" value="Genomic_DNA"/>
</dbReference>
<protein>
    <submittedName>
        <fullName evidence="4">Papain family cysteine protease</fullName>
    </submittedName>
</protein>
<proteinExistence type="inferred from homology"/>
<dbReference type="Pfam" id="PF00112">
    <property type="entry name" value="Peptidase_C1"/>
    <property type="match status" value="1"/>
</dbReference>
<reference evidence="4 5" key="1">
    <citation type="submission" date="2013-05" db="EMBL/GenBank/DDBJ databases">
        <title>Draft genome of the parasitic nematode Anyclostoma ceylanicum.</title>
        <authorList>
            <person name="Mitreva M."/>
        </authorList>
    </citation>
    <scope>NUCLEOTIDE SEQUENCE [LARGE SCALE GENOMIC DNA]</scope>
</reference>